<protein>
    <submittedName>
        <fullName evidence="1">Uncharacterized protein</fullName>
    </submittedName>
</protein>
<sequence length="84" mass="9510">MDPVSSLDEIEMALQDLTTDIILSACVTKLQSCNLIYSSAVKQHVTLFHVVERSFSVVSDLLTKKRIRLPIAERVVLRSYSYSH</sequence>
<accession>A0A0V1HHB8</accession>
<keyword evidence="2" id="KW-1185">Reference proteome</keyword>
<evidence type="ECO:0000313" key="1">
    <source>
        <dbReference type="EMBL" id="KRZ09865.1"/>
    </source>
</evidence>
<dbReference type="AlphaFoldDB" id="A0A0V1HHB8"/>
<gene>
    <name evidence="1" type="ORF">T11_11424</name>
</gene>
<name>A0A0V1HHB8_9BILA</name>
<organism evidence="1 2">
    <name type="scientific">Trichinella zimbabwensis</name>
    <dbReference type="NCBI Taxonomy" id="268475"/>
    <lineage>
        <taxon>Eukaryota</taxon>
        <taxon>Metazoa</taxon>
        <taxon>Ecdysozoa</taxon>
        <taxon>Nematoda</taxon>
        <taxon>Enoplea</taxon>
        <taxon>Dorylaimia</taxon>
        <taxon>Trichinellida</taxon>
        <taxon>Trichinellidae</taxon>
        <taxon>Trichinella</taxon>
    </lineage>
</organism>
<proteinExistence type="predicted"/>
<dbReference type="EMBL" id="JYDP01000067">
    <property type="protein sequence ID" value="KRZ09865.1"/>
    <property type="molecule type" value="Genomic_DNA"/>
</dbReference>
<evidence type="ECO:0000313" key="2">
    <source>
        <dbReference type="Proteomes" id="UP000055024"/>
    </source>
</evidence>
<dbReference type="Proteomes" id="UP000055024">
    <property type="component" value="Unassembled WGS sequence"/>
</dbReference>
<comment type="caution">
    <text evidence="1">The sequence shown here is derived from an EMBL/GenBank/DDBJ whole genome shotgun (WGS) entry which is preliminary data.</text>
</comment>
<reference evidence="1 2" key="1">
    <citation type="submission" date="2015-01" db="EMBL/GenBank/DDBJ databases">
        <title>Evolution of Trichinella species and genotypes.</title>
        <authorList>
            <person name="Korhonen P.K."/>
            <person name="Edoardo P."/>
            <person name="Giuseppe L.R."/>
            <person name="Gasser R.B."/>
        </authorList>
    </citation>
    <scope>NUCLEOTIDE SEQUENCE [LARGE SCALE GENOMIC DNA]</scope>
    <source>
        <strain evidence="1">ISS1029</strain>
    </source>
</reference>